<name>A0A4C1YRK1_EUMVA</name>
<protein>
    <submittedName>
        <fullName evidence="2">Uncharacterized protein</fullName>
    </submittedName>
</protein>
<feature type="compositionally biased region" description="Low complexity" evidence="1">
    <location>
        <begin position="40"/>
        <end position="52"/>
    </location>
</feature>
<feature type="region of interest" description="Disordered" evidence="1">
    <location>
        <begin position="39"/>
        <end position="72"/>
    </location>
</feature>
<evidence type="ECO:0000313" key="2">
    <source>
        <dbReference type="EMBL" id="GBP77514.1"/>
    </source>
</evidence>
<keyword evidence="3" id="KW-1185">Reference proteome</keyword>
<accession>A0A4C1YRK1</accession>
<proteinExistence type="predicted"/>
<evidence type="ECO:0000256" key="1">
    <source>
        <dbReference type="SAM" id="MobiDB-lite"/>
    </source>
</evidence>
<dbReference type="Proteomes" id="UP000299102">
    <property type="component" value="Unassembled WGS sequence"/>
</dbReference>
<comment type="caution">
    <text evidence="2">The sequence shown here is derived from an EMBL/GenBank/DDBJ whole genome shotgun (WGS) entry which is preliminary data.</text>
</comment>
<dbReference type="EMBL" id="BGZK01001334">
    <property type="protein sequence ID" value="GBP77514.1"/>
    <property type="molecule type" value="Genomic_DNA"/>
</dbReference>
<reference evidence="2 3" key="1">
    <citation type="journal article" date="2019" name="Commun. Biol.">
        <title>The bagworm genome reveals a unique fibroin gene that provides high tensile strength.</title>
        <authorList>
            <person name="Kono N."/>
            <person name="Nakamura H."/>
            <person name="Ohtoshi R."/>
            <person name="Tomita M."/>
            <person name="Numata K."/>
            <person name="Arakawa K."/>
        </authorList>
    </citation>
    <scope>NUCLEOTIDE SEQUENCE [LARGE SCALE GENOMIC DNA]</scope>
</reference>
<dbReference type="AlphaFoldDB" id="A0A4C1YRK1"/>
<organism evidence="2 3">
    <name type="scientific">Eumeta variegata</name>
    <name type="common">Bagworm moth</name>
    <name type="synonym">Eumeta japonica</name>
    <dbReference type="NCBI Taxonomy" id="151549"/>
    <lineage>
        <taxon>Eukaryota</taxon>
        <taxon>Metazoa</taxon>
        <taxon>Ecdysozoa</taxon>
        <taxon>Arthropoda</taxon>
        <taxon>Hexapoda</taxon>
        <taxon>Insecta</taxon>
        <taxon>Pterygota</taxon>
        <taxon>Neoptera</taxon>
        <taxon>Endopterygota</taxon>
        <taxon>Lepidoptera</taxon>
        <taxon>Glossata</taxon>
        <taxon>Ditrysia</taxon>
        <taxon>Tineoidea</taxon>
        <taxon>Psychidae</taxon>
        <taxon>Oiketicinae</taxon>
        <taxon>Eumeta</taxon>
    </lineage>
</organism>
<gene>
    <name evidence="2" type="ORF">EVAR_98967_1</name>
</gene>
<evidence type="ECO:0000313" key="3">
    <source>
        <dbReference type="Proteomes" id="UP000299102"/>
    </source>
</evidence>
<sequence length="72" mass="7844">MCAGESCVTIVDTLPYRGSIPALYRCDVDCRGGAVSIYKSGTTQRGQRQSGNGRRGDNRRPAAPVQETRRRA</sequence>